<name>A0A0L0CDL9_LUCCU</name>
<evidence type="ECO:0000313" key="3">
    <source>
        <dbReference type="Proteomes" id="UP000037069"/>
    </source>
</evidence>
<feature type="domain" description="DUF753" evidence="1">
    <location>
        <begin position="67"/>
        <end position="136"/>
    </location>
</feature>
<dbReference type="Proteomes" id="UP000037069">
    <property type="component" value="Unassembled WGS sequence"/>
</dbReference>
<dbReference type="EMBL" id="JRES01000536">
    <property type="protein sequence ID" value="KNC30350.1"/>
    <property type="molecule type" value="Genomic_DNA"/>
</dbReference>
<protein>
    <recommendedName>
        <fullName evidence="1">DUF753 domain-containing protein</fullName>
    </recommendedName>
</protein>
<dbReference type="AlphaFoldDB" id="A0A0L0CDL9"/>
<evidence type="ECO:0000313" key="2">
    <source>
        <dbReference type="EMBL" id="KNC30350.1"/>
    </source>
</evidence>
<evidence type="ECO:0000259" key="1">
    <source>
        <dbReference type="Pfam" id="PF05444"/>
    </source>
</evidence>
<reference evidence="2 3" key="1">
    <citation type="journal article" date="2015" name="Nat. Commun.">
        <title>Lucilia cuprina genome unlocks parasitic fly biology to underpin future interventions.</title>
        <authorList>
            <person name="Anstead C.A."/>
            <person name="Korhonen P.K."/>
            <person name="Young N.D."/>
            <person name="Hall R.S."/>
            <person name="Jex A.R."/>
            <person name="Murali S.C."/>
            <person name="Hughes D.S."/>
            <person name="Lee S.F."/>
            <person name="Perry T."/>
            <person name="Stroehlein A.J."/>
            <person name="Ansell B.R."/>
            <person name="Breugelmans B."/>
            <person name="Hofmann A."/>
            <person name="Qu J."/>
            <person name="Dugan S."/>
            <person name="Lee S.L."/>
            <person name="Chao H."/>
            <person name="Dinh H."/>
            <person name="Han Y."/>
            <person name="Doddapaneni H.V."/>
            <person name="Worley K.C."/>
            <person name="Muzny D.M."/>
            <person name="Ioannidis P."/>
            <person name="Waterhouse R.M."/>
            <person name="Zdobnov E.M."/>
            <person name="James P.J."/>
            <person name="Bagnall N.H."/>
            <person name="Kotze A.C."/>
            <person name="Gibbs R.A."/>
            <person name="Richards S."/>
            <person name="Batterham P."/>
            <person name="Gasser R.B."/>
        </authorList>
    </citation>
    <scope>NUCLEOTIDE SEQUENCE [LARGE SCALE GENOMIC DNA]</scope>
    <source>
        <strain evidence="2 3">LS</strain>
        <tissue evidence="2">Full body</tissue>
    </source>
</reference>
<dbReference type="InterPro" id="IPR008472">
    <property type="entry name" value="DUF753"/>
</dbReference>
<gene>
    <name evidence="2" type="ORF">FF38_03941</name>
</gene>
<accession>A0A0L0CDL9</accession>
<dbReference type="OrthoDB" id="7979834at2759"/>
<dbReference type="Pfam" id="PF05444">
    <property type="entry name" value="DUF753"/>
    <property type="match status" value="1"/>
</dbReference>
<organism evidence="2 3">
    <name type="scientific">Lucilia cuprina</name>
    <name type="common">Green bottle fly</name>
    <name type="synonym">Australian sheep blowfly</name>
    <dbReference type="NCBI Taxonomy" id="7375"/>
    <lineage>
        <taxon>Eukaryota</taxon>
        <taxon>Metazoa</taxon>
        <taxon>Ecdysozoa</taxon>
        <taxon>Arthropoda</taxon>
        <taxon>Hexapoda</taxon>
        <taxon>Insecta</taxon>
        <taxon>Pterygota</taxon>
        <taxon>Neoptera</taxon>
        <taxon>Endopterygota</taxon>
        <taxon>Diptera</taxon>
        <taxon>Brachycera</taxon>
        <taxon>Muscomorpha</taxon>
        <taxon>Oestroidea</taxon>
        <taxon>Calliphoridae</taxon>
        <taxon>Luciliinae</taxon>
        <taxon>Lucilia</taxon>
    </lineage>
</organism>
<comment type="caution">
    <text evidence="2">The sequence shown here is derived from an EMBL/GenBank/DDBJ whole genome shotgun (WGS) entry which is preliminary data.</text>
</comment>
<sequence length="233" mass="26629">MNINDLKYYQICEEGMKKCIKKVDEKLVVRGCATETDIIKCTNANVCEICGRINCNSGIFPKKRIICYQCTGSNCLDVNANNIVSKACANYEEDDQCYTIAKSETDMIRGCKSDRTANPCSDAAEGCAYCSTDNCNHLKYKYKQVLMCHQCSSDDQENECFKTQTSQVFEDCKNELFYNQSEYCYLHMNVLKIERGCLHDRPLLTVDNCHDDENYICYKCNHANGCNSNEKYP</sequence>
<keyword evidence="3" id="KW-1185">Reference proteome</keyword>
<dbReference type="PANTHER" id="PTHR21721">
    <property type="entry name" value="GH09876P-RELATED"/>
    <property type="match status" value="1"/>
</dbReference>
<proteinExistence type="predicted"/>